<dbReference type="GO" id="GO:0043531">
    <property type="term" value="F:ADP binding"/>
    <property type="evidence" value="ECO:0007669"/>
    <property type="project" value="TreeGrafter"/>
</dbReference>
<feature type="binding site" evidence="14">
    <location>
        <position position="118"/>
    </location>
    <ligand>
        <name>(2R)-3-phosphoglycerate</name>
        <dbReference type="ChEBI" id="CHEBI:58272"/>
    </ligand>
</feature>
<protein>
    <recommendedName>
        <fullName evidence="6 13">Phosphoglycerate kinase</fullName>
        <ecNumber evidence="5 13">2.7.2.3</ecNumber>
    </recommendedName>
</protein>
<evidence type="ECO:0000256" key="15">
    <source>
        <dbReference type="PIRSR" id="PIRSR000724-2"/>
    </source>
</evidence>
<dbReference type="AlphaFoldDB" id="A0A1F6A686"/>
<dbReference type="UniPathway" id="UPA00109">
    <property type="reaction ID" value="UER00185"/>
</dbReference>
<dbReference type="InterPro" id="IPR015824">
    <property type="entry name" value="Phosphoglycerate_kinase_N"/>
</dbReference>
<comment type="caution">
    <text evidence="13">Lacks conserved residue(s) required for the propagation of feature annotation.</text>
</comment>
<keyword evidence="8 13" id="KW-0808">Transferase</keyword>
<dbReference type="PIRSF" id="PIRSF000724">
    <property type="entry name" value="Pgk"/>
    <property type="match status" value="1"/>
</dbReference>
<keyword evidence="9 13" id="KW-0547">Nucleotide-binding</keyword>
<dbReference type="GO" id="GO:0005829">
    <property type="term" value="C:cytosol"/>
    <property type="evidence" value="ECO:0007669"/>
    <property type="project" value="TreeGrafter"/>
</dbReference>
<dbReference type="PRINTS" id="PR00477">
    <property type="entry name" value="PHGLYCKINASE"/>
</dbReference>
<dbReference type="EMBL" id="MFJN01000057">
    <property type="protein sequence ID" value="OGG20096.1"/>
    <property type="molecule type" value="Genomic_DNA"/>
</dbReference>
<dbReference type="InterPro" id="IPR036043">
    <property type="entry name" value="Phosphoglycerate_kinase_sf"/>
</dbReference>
<dbReference type="PANTHER" id="PTHR11406:SF23">
    <property type="entry name" value="PHOSPHOGLYCERATE KINASE 1, CHLOROPLASTIC-RELATED"/>
    <property type="match status" value="1"/>
</dbReference>
<proteinExistence type="inferred from homology"/>
<comment type="caution">
    <text evidence="17">The sequence shown here is derived from an EMBL/GenBank/DDBJ whole genome shotgun (WGS) entry which is preliminary data.</text>
</comment>
<evidence type="ECO:0000256" key="9">
    <source>
        <dbReference type="ARBA" id="ARBA00022741"/>
    </source>
</evidence>
<sequence>MMKKTILDIPVLKNKTVFLTVDFNISLHNGKIANDTRIREVLPTINYLLKKGAKLVIASHLGRPDGYDLQYSLRPVAEHLQKMVSQKVFIVDKYWFPEINQEVSQKAKQGIVLLENIRFTENERKNDNNFSKHLSCMADYFVNDAFGASHRVHASIVGIAQYLPSYAGLLLDREIRMLDKSLFNPQKPFVVVIGGAKTPEKISVIEKLLDIAGTVILGGAIANTFLAAWGFGMGKSIIDYEMIEMAKVVFWKTSRRHSALILPHDVIITTDSNQKKLITVDYNKVPSNASIYDIGPETRKYYGQLMEKAKTIIWNGPMGLFEDERFKAGTESVLKSIAGSKAFSIVGGGDTLTSIKNKDYLKKITHISTGGSAMLEYLKKGTLPGIEVLIDA</sequence>
<comment type="pathway">
    <text evidence="2 13">Carbohydrate degradation; glycolysis; pyruvate from D-glyceraldehyde 3-phosphate: step 2/5.</text>
</comment>
<evidence type="ECO:0000256" key="3">
    <source>
        <dbReference type="ARBA" id="ARBA00008982"/>
    </source>
</evidence>
<evidence type="ECO:0000256" key="1">
    <source>
        <dbReference type="ARBA" id="ARBA00000642"/>
    </source>
</evidence>
<evidence type="ECO:0000256" key="2">
    <source>
        <dbReference type="ARBA" id="ARBA00004838"/>
    </source>
</evidence>
<comment type="subunit">
    <text evidence="4 13">Monomer.</text>
</comment>
<name>A0A1F6A686_9BACT</name>
<gene>
    <name evidence="13" type="primary">pgk</name>
    <name evidence="17" type="ORF">A3D03_03545</name>
</gene>
<evidence type="ECO:0000313" key="17">
    <source>
        <dbReference type="EMBL" id="OGG20096.1"/>
    </source>
</evidence>
<dbReference type="GO" id="GO:0004618">
    <property type="term" value="F:phosphoglycerate kinase activity"/>
    <property type="evidence" value="ECO:0007669"/>
    <property type="project" value="UniProtKB-UniRule"/>
</dbReference>
<dbReference type="GO" id="GO:0006094">
    <property type="term" value="P:gluconeogenesis"/>
    <property type="evidence" value="ECO:0007669"/>
    <property type="project" value="TreeGrafter"/>
</dbReference>
<feature type="binding site" evidence="13">
    <location>
        <position position="37"/>
    </location>
    <ligand>
        <name>substrate</name>
    </ligand>
</feature>
<dbReference type="GO" id="GO:0006096">
    <property type="term" value="P:glycolytic process"/>
    <property type="evidence" value="ECO:0007669"/>
    <property type="project" value="UniProtKB-UniRule"/>
</dbReference>
<comment type="subcellular location">
    <subcellularLocation>
        <location evidence="13">Cytoplasm</location>
    </subcellularLocation>
</comment>
<keyword evidence="12 13" id="KW-0324">Glycolysis</keyword>
<evidence type="ECO:0000256" key="16">
    <source>
        <dbReference type="RuleBase" id="RU000532"/>
    </source>
</evidence>
<feature type="binding site" evidence="14">
    <location>
        <position position="151"/>
    </location>
    <ligand>
        <name>(2R)-3-phosphoglycerate</name>
        <dbReference type="ChEBI" id="CHEBI:58272"/>
    </ligand>
</feature>
<evidence type="ECO:0000256" key="5">
    <source>
        <dbReference type="ARBA" id="ARBA00013061"/>
    </source>
</evidence>
<comment type="catalytic activity">
    <reaction evidence="1 13 16">
        <text>(2R)-3-phosphoglycerate + ATP = (2R)-3-phospho-glyceroyl phosphate + ADP</text>
        <dbReference type="Rhea" id="RHEA:14801"/>
        <dbReference type="ChEBI" id="CHEBI:30616"/>
        <dbReference type="ChEBI" id="CHEBI:57604"/>
        <dbReference type="ChEBI" id="CHEBI:58272"/>
        <dbReference type="ChEBI" id="CHEBI:456216"/>
        <dbReference type="EC" id="2.7.2.3"/>
    </reaction>
</comment>
<dbReference type="FunFam" id="3.40.50.1260:FF:000031">
    <property type="entry name" value="Phosphoglycerate kinase 1"/>
    <property type="match status" value="1"/>
</dbReference>
<feature type="binding site" evidence="13 14">
    <location>
        <begin position="60"/>
        <end position="63"/>
    </location>
    <ligand>
        <name>substrate</name>
    </ligand>
</feature>
<evidence type="ECO:0000256" key="8">
    <source>
        <dbReference type="ARBA" id="ARBA00022679"/>
    </source>
</evidence>
<dbReference type="STRING" id="1798384.A3D03_03545"/>
<evidence type="ECO:0000256" key="6">
    <source>
        <dbReference type="ARBA" id="ARBA00016471"/>
    </source>
</evidence>
<keyword evidence="11 13" id="KW-0067">ATP-binding</keyword>
<evidence type="ECO:0000256" key="14">
    <source>
        <dbReference type="PIRSR" id="PIRSR000724-1"/>
    </source>
</evidence>
<dbReference type="FunFam" id="3.40.50.1260:FF:000006">
    <property type="entry name" value="Phosphoglycerate kinase"/>
    <property type="match status" value="1"/>
</dbReference>
<dbReference type="HAMAP" id="MF_00145">
    <property type="entry name" value="Phosphoglyc_kinase"/>
    <property type="match status" value="1"/>
</dbReference>
<reference evidence="17 18" key="1">
    <citation type="journal article" date="2016" name="Nat. Commun.">
        <title>Thousands of microbial genomes shed light on interconnected biogeochemical processes in an aquifer system.</title>
        <authorList>
            <person name="Anantharaman K."/>
            <person name="Brown C.T."/>
            <person name="Hug L.A."/>
            <person name="Sharon I."/>
            <person name="Castelle C.J."/>
            <person name="Probst A.J."/>
            <person name="Thomas B.C."/>
            <person name="Singh A."/>
            <person name="Wilkins M.J."/>
            <person name="Karaoz U."/>
            <person name="Brodie E.L."/>
            <person name="Williams K.H."/>
            <person name="Hubbard S.S."/>
            <person name="Banfield J.F."/>
        </authorList>
    </citation>
    <scope>NUCLEOTIDE SEQUENCE [LARGE SCALE GENOMIC DNA]</scope>
</reference>
<dbReference type="SUPFAM" id="SSF53748">
    <property type="entry name" value="Phosphoglycerate kinase"/>
    <property type="match status" value="1"/>
</dbReference>
<feature type="binding site" evidence="13">
    <location>
        <position position="151"/>
    </location>
    <ligand>
        <name>substrate</name>
    </ligand>
</feature>
<dbReference type="Proteomes" id="UP000177092">
    <property type="component" value="Unassembled WGS sequence"/>
</dbReference>
<dbReference type="Pfam" id="PF00162">
    <property type="entry name" value="PGK"/>
    <property type="match status" value="1"/>
</dbReference>
<feature type="binding site" evidence="13 15">
    <location>
        <begin position="348"/>
        <end position="351"/>
    </location>
    <ligand>
        <name>ATP</name>
        <dbReference type="ChEBI" id="CHEBI:30616"/>
    </ligand>
</feature>
<evidence type="ECO:0000256" key="4">
    <source>
        <dbReference type="ARBA" id="ARBA00011245"/>
    </source>
</evidence>
<feature type="binding site" evidence="13 15">
    <location>
        <position position="322"/>
    </location>
    <ligand>
        <name>ATP</name>
        <dbReference type="ChEBI" id="CHEBI:30616"/>
    </ligand>
</feature>
<feature type="binding site" evidence="13 15">
    <location>
        <position position="201"/>
    </location>
    <ligand>
        <name>ATP</name>
        <dbReference type="ChEBI" id="CHEBI:30616"/>
    </ligand>
</feature>
<accession>A0A1F6A686</accession>
<keyword evidence="10 13" id="KW-0418">Kinase</keyword>
<organism evidence="17 18">
    <name type="scientific">Candidatus Gottesmanbacteria bacterium RIFCSPHIGHO2_02_FULL_40_13</name>
    <dbReference type="NCBI Taxonomy" id="1798384"/>
    <lineage>
        <taxon>Bacteria</taxon>
        <taxon>Candidatus Gottesmaniibacteriota</taxon>
    </lineage>
</organism>
<evidence type="ECO:0000313" key="18">
    <source>
        <dbReference type="Proteomes" id="UP000177092"/>
    </source>
</evidence>
<feature type="binding site" evidence="13 14">
    <location>
        <begin position="22"/>
        <end position="24"/>
    </location>
    <ligand>
        <name>substrate</name>
    </ligand>
</feature>
<evidence type="ECO:0000256" key="11">
    <source>
        <dbReference type="ARBA" id="ARBA00022840"/>
    </source>
</evidence>
<feature type="binding site" evidence="13">
    <location>
        <position position="118"/>
    </location>
    <ligand>
        <name>substrate</name>
    </ligand>
</feature>
<dbReference type="PANTHER" id="PTHR11406">
    <property type="entry name" value="PHOSPHOGLYCERATE KINASE"/>
    <property type="match status" value="1"/>
</dbReference>
<feature type="binding site" evidence="14">
    <location>
        <position position="37"/>
    </location>
    <ligand>
        <name>(2R)-3-phosphoglycerate</name>
        <dbReference type="ChEBI" id="CHEBI:58272"/>
    </ligand>
</feature>
<evidence type="ECO:0000256" key="7">
    <source>
        <dbReference type="ARBA" id="ARBA00022490"/>
    </source>
</evidence>
<comment type="similarity">
    <text evidence="3 13 16">Belongs to the phosphoglycerate kinase family.</text>
</comment>
<dbReference type="Gene3D" id="3.40.50.1260">
    <property type="entry name" value="Phosphoglycerate kinase, N-terminal domain"/>
    <property type="match status" value="2"/>
</dbReference>
<dbReference type="GO" id="GO:0005524">
    <property type="term" value="F:ATP binding"/>
    <property type="evidence" value="ECO:0007669"/>
    <property type="project" value="UniProtKB-KW"/>
</dbReference>
<dbReference type="EC" id="2.7.2.3" evidence="5 13"/>
<keyword evidence="7 13" id="KW-0963">Cytoplasm</keyword>
<dbReference type="InterPro" id="IPR001576">
    <property type="entry name" value="Phosphoglycerate_kinase"/>
</dbReference>
<evidence type="ECO:0000256" key="12">
    <source>
        <dbReference type="ARBA" id="ARBA00023152"/>
    </source>
</evidence>
<evidence type="ECO:0000256" key="13">
    <source>
        <dbReference type="HAMAP-Rule" id="MF_00145"/>
    </source>
</evidence>
<evidence type="ECO:0000256" key="10">
    <source>
        <dbReference type="ARBA" id="ARBA00022777"/>
    </source>
</evidence>